<feature type="transmembrane region" description="Helical" evidence="7">
    <location>
        <begin position="119"/>
        <end position="142"/>
    </location>
</feature>
<feature type="region of interest" description="Disordered" evidence="6">
    <location>
        <begin position="292"/>
        <end position="317"/>
    </location>
</feature>
<evidence type="ECO:0000259" key="8">
    <source>
        <dbReference type="PROSITE" id="PS50262"/>
    </source>
</evidence>
<protein>
    <recommendedName>
        <fullName evidence="8">G-protein coupled receptors family 1 profile domain-containing protein</fullName>
    </recommendedName>
</protein>
<dbReference type="PROSITE" id="PS50262">
    <property type="entry name" value="G_PROTEIN_RECEP_F1_2"/>
    <property type="match status" value="1"/>
</dbReference>
<keyword evidence="10" id="KW-1185">Reference proteome</keyword>
<evidence type="ECO:0000256" key="5">
    <source>
        <dbReference type="RuleBase" id="RU000688"/>
    </source>
</evidence>
<dbReference type="PANTHER" id="PTHR46641">
    <property type="entry name" value="FMRFAMIDE RECEPTOR-RELATED"/>
    <property type="match status" value="1"/>
</dbReference>
<keyword evidence="5" id="KW-0807">Transducer</keyword>
<comment type="subcellular location">
    <subcellularLocation>
        <location evidence="1">Membrane</location>
    </subcellularLocation>
</comment>
<keyword evidence="5" id="KW-0297">G-protein coupled receptor</keyword>
<feature type="transmembrane region" description="Helical" evidence="7">
    <location>
        <begin position="323"/>
        <end position="343"/>
    </location>
</feature>
<dbReference type="EMBL" id="JAODUO010000053">
    <property type="protein sequence ID" value="KAK2191341.1"/>
    <property type="molecule type" value="Genomic_DNA"/>
</dbReference>
<evidence type="ECO:0000256" key="6">
    <source>
        <dbReference type="SAM" id="MobiDB-lite"/>
    </source>
</evidence>
<feature type="transmembrane region" description="Helical" evidence="7">
    <location>
        <begin position="204"/>
        <end position="221"/>
    </location>
</feature>
<dbReference type="Gene3D" id="1.20.1070.10">
    <property type="entry name" value="Rhodopsin 7-helix transmembrane proteins"/>
    <property type="match status" value="1"/>
</dbReference>
<dbReference type="PRINTS" id="PR00237">
    <property type="entry name" value="GPCRRHODOPSN"/>
</dbReference>
<keyword evidence="4 7" id="KW-0472">Membrane</keyword>
<dbReference type="GO" id="GO:0016020">
    <property type="term" value="C:membrane"/>
    <property type="evidence" value="ECO:0007669"/>
    <property type="project" value="UniProtKB-SubCell"/>
</dbReference>
<dbReference type="GO" id="GO:0004930">
    <property type="term" value="F:G protein-coupled receptor activity"/>
    <property type="evidence" value="ECO:0007669"/>
    <property type="project" value="UniProtKB-KW"/>
</dbReference>
<evidence type="ECO:0000256" key="2">
    <source>
        <dbReference type="ARBA" id="ARBA00022692"/>
    </source>
</evidence>
<dbReference type="Proteomes" id="UP001209878">
    <property type="component" value="Unassembled WGS sequence"/>
</dbReference>
<evidence type="ECO:0000313" key="9">
    <source>
        <dbReference type="EMBL" id="KAK2191341.1"/>
    </source>
</evidence>
<organism evidence="9 10">
    <name type="scientific">Ridgeia piscesae</name>
    <name type="common">Tubeworm</name>
    <dbReference type="NCBI Taxonomy" id="27915"/>
    <lineage>
        <taxon>Eukaryota</taxon>
        <taxon>Metazoa</taxon>
        <taxon>Spiralia</taxon>
        <taxon>Lophotrochozoa</taxon>
        <taxon>Annelida</taxon>
        <taxon>Polychaeta</taxon>
        <taxon>Sedentaria</taxon>
        <taxon>Canalipalpata</taxon>
        <taxon>Sabellida</taxon>
        <taxon>Siboglinidae</taxon>
        <taxon>Ridgeia</taxon>
    </lineage>
</organism>
<comment type="similarity">
    <text evidence="5">Belongs to the G-protein coupled receptor 1 family.</text>
</comment>
<dbReference type="AlphaFoldDB" id="A0AAD9PAP7"/>
<sequence>MLSTYNDTSGGGSGSGSNSNGGALMMNVTEIFALLKKLTPLQREELSRSLQQSIEPDEILDLLQGGSYDDDLSQYTQYQLHKALLLYVPPILILLGTFGNIFSFIILKRKAMLKFSTYFYLMILALADTLVLYVGLLRLWIGELTRHDILVTADWLCKLTNVIGYTVSDFSVWLIIAVTIERYIVVCHPLKANSLCNSQRAKKVIVALLGAMFALNAHFFWTVEVRQFKHSQVPVRVCAAVERHAYVMENVWPWVDAVVYSFLPFAFIITLNGLIIRQVLLSRHHRHELRSAGIGELGGGGSGGSGGSVTEQRRPSHEGNTRLTVMLLTISFAFLLTTLPMNVANIAATFCNVFKNDLQRVAKFRLARTITELLMYVNHSMNFFLYCATGQKFRHQLVWMVCYAKRPYRLSWGSEHSQATRMDSLRNGKSRKSTNETDLFVPVKTDMYLPLKCNV</sequence>
<evidence type="ECO:0000256" key="4">
    <source>
        <dbReference type="ARBA" id="ARBA00023136"/>
    </source>
</evidence>
<feature type="transmembrane region" description="Helical" evidence="7">
    <location>
        <begin position="84"/>
        <end position="107"/>
    </location>
</feature>
<feature type="transmembrane region" description="Helical" evidence="7">
    <location>
        <begin position="257"/>
        <end position="276"/>
    </location>
</feature>
<dbReference type="CDD" id="cd14978">
    <property type="entry name" value="7tmA_FMRFamide_R-like"/>
    <property type="match status" value="1"/>
</dbReference>
<keyword evidence="5" id="KW-0675">Receptor</keyword>
<gene>
    <name evidence="9" type="ORF">NP493_53g00000</name>
</gene>
<dbReference type="PROSITE" id="PS00237">
    <property type="entry name" value="G_PROTEIN_RECEP_F1_1"/>
    <property type="match status" value="1"/>
</dbReference>
<dbReference type="PANTHER" id="PTHR46641:SF25">
    <property type="entry name" value="CNMAMIDE RECEPTOR-RELATED"/>
    <property type="match status" value="1"/>
</dbReference>
<dbReference type="InterPro" id="IPR052954">
    <property type="entry name" value="GPCR-Ligand_Int"/>
</dbReference>
<accession>A0AAD9PAP7</accession>
<comment type="caution">
    <text evidence="9">The sequence shown here is derived from an EMBL/GenBank/DDBJ whole genome shotgun (WGS) entry which is preliminary data.</text>
</comment>
<dbReference type="InterPro" id="IPR017452">
    <property type="entry name" value="GPCR_Rhodpsn_7TM"/>
</dbReference>
<feature type="domain" description="G-protein coupled receptors family 1 profile" evidence="8">
    <location>
        <begin position="99"/>
        <end position="386"/>
    </location>
</feature>
<evidence type="ECO:0000313" key="10">
    <source>
        <dbReference type="Proteomes" id="UP001209878"/>
    </source>
</evidence>
<dbReference type="InterPro" id="IPR000276">
    <property type="entry name" value="GPCR_Rhodpsn"/>
</dbReference>
<evidence type="ECO:0000256" key="7">
    <source>
        <dbReference type="SAM" id="Phobius"/>
    </source>
</evidence>
<proteinExistence type="inferred from homology"/>
<name>A0AAD9PAP7_RIDPI</name>
<feature type="compositionally biased region" description="Gly residues" evidence="6">
    <location>
        <begin position="295"/>
        <end position="307"/>
    </location>
</feature>
<feature type="transmembrane region" description="Helical" evidence="7">
    <location>
        <begin position="162"/>
        <end position="184"/>
    </location>
</feature>
<dbReference type="Pfam" id="PF00001">
    <property type="entry name" value="7tm_1"/>
    <property type="match status" value="1"/>
</dbReference>
<dbReference type="SUPFAM" id="SSF81321">
    <property type="entry name" value="Family A G protein-coupled receptor-like"/>
    <property type="match status" value="1"/>
</dbReference>
<keyword evidence="3 7" id="KW-1133">Transmembrane helix</keyword>
<reference evidence="9" key="1">
    <citation type="journal article" date="2023" name="Mol. Biol. Evol.">
        <title>Third-Generation Sequencing Reveals the Adaptive Role of the Epigenome in Three Deep-Sea Polychaetes.</title>
        <authorList>
            <person name="Perez M."/>
            <person name="Aroh O."/>
            <person name="Sun Y."/>
            <person name="Lan Y."/>
            <person name="Juniper S.K."/>
            <person name="Young C.R."/>
            <person name="Angers B."/>
            <person name="Qian P.Y."/>
        </authorList>
    </citation>
    <scope>NUCLEOTIDE SEQUENCE</scope>
    <source>
        <strain evidence="9">R07B-5</strain>
    </source>
</reference>
<keyword evidence="2 5" id="KW-0812">Transmembrane</keyword>
<evidence type="ECO:0000256" key="3">
    <source>
        <dbReference type="ARBA" id="ARBA00022989"/>
    </source>
</evidence>
<evidence type="ECO:0000256" key="1">
    <source>
        <dbReference type="ARBA" id="ARBA00004370"/>
    </source>
</evidence>